<keyword evidence="6" id="KW-0732">Signal</keyword>
<keyword evidence="3" id="KW-0812">Transmembrane</keyword>
<dbReference type="EMBL" id="JBDODL010003219">
    <property type="protein sequence ID" value="MES1922610.1"/>
    <property type="molecule type" value="Genomic_DNA"/>
</dbReference>
<evidence type="ECO:0000256" key="1">
    <source>
        <dbReference type="ARBA" id="ARBA00004141"/>
    </source>
</evidence>
<reference evidence="7 8" key="1">
    <citation type="journal article" date="2024" name="BMC Biol.">
        <title>Comparative genomics of Ascetosporea gives new insight into the evolutionary basis for animal parasitism in Rhizaria.</title>
        <authorList>
            <person name="Hiltunen Thoren M."/>
            <person name="Onut-Brannstrom I."/>
            <person name="Alfjorden A."/>
            <person name="Peckova H."/>
            <person name="Swords F."/>
            <person name="Hooper C."/>
            <person name="Holzer A.S."/>
            <person name="Bass D."/>
            <person name="Burki F."/>
        </authorList>
    </citation>
    <scope>NUCLEOTIDE SEQUENCE [LARGE SCALE GENOMIC DNA]</scope>
    <source>
        <strain evidence="7">20-A016</strain>
    </source>
</reference>
<comment type="similarity">
    <text evidence="2">Belongs to the CDC50/LEM3 family.</text>
</comment>
<sequence length="173" mass="20065">MGILAGLFIIHLLILIVLLSTKNVIEQSIRYDNMTNCNIGFNEPDYGKICNFKMRINKRMQLPIYLYYQITDFYQNHYLYKSSFSAVLEEGKLKDSYPKCHPLETLDDKIIYPCGLLPTSIFSDKITLSQETGGRTLKVELIKNGISWKIDREGKKNMNVTTTSFQNKFTRMV</sequence>
<organism evidence="7 8">
    <name type="scientific">Bonamia ostreae</name>
    <dbReference type="NCBI Taxonomy" id="126728"/>
    <lineage>
        <taxon>Eukaryota</taxon>
        <taxon>Sar</taxon>
        <taxon>Rhizaria</taxon>
        <taxon>Endomyxa</taxon>
        <taxon>Ascetosporea</taxon>
        <taxon>Haplosporida</taxon>
        <taxon>Bonamia</taxon>
    </lineage>
</organism>
<keyword evidence="5" id="KW-0472">Membrane</keyword>
<keyword evidence="8" id="KW-1185">Reference proteome</keyword>
<dbReference type="InterPro" id="IPR005045">
    <property type="entry name" value="CDC50/LEM3_fam"/>
</dbReference>
<dbReference type="PANTHER" id="PTHR10926">
    <property type="entry name" value="CELL CYCLE CONTROL PROTEIN 50"/>
    <property type="match status" value="1"/>
</dbReference>
<dbReference type="PANTHER" id="PTHR10926:SF0">
    <property type="entry name" value="CDC50, ISOFORM A"/>
    <property type="match status" value="1"/>
</dbReference>
<feature type="chain" id="PRO_5046749993" evidence="6">
    <location>
        <begin position="22"/>
        <end position="173"/>
    </location>
</feature>
<feature type="signal peptide" evidence="6">
    <location>
        <begin position="1"/>
        <end position="21"/>
    </location>
</feature>
<dbReference type="Pfam" id="PF03381">
    <property type="entry name" value="CDC50"/>
    <property type="match status" value="1"/>
</dbReference>
<name>A0ABV2ASF9_9EUKA</name>
<evidence type="ECO:0000256" key="5">
    <source>
        <dbReference type="ARBA" id="ARBA00023136"/>
    </source>
</evidence>
<proteinExistence type="inferred from homology"/>
<evidence type="ECO:0000256" key="4">
    <source>
        <dbReference type="ARBA" id="ARBA00022989"/>
    </source>
</evidence>
<evidence type="ECO:0000313" key="8">
    <source>
        <dbReference type="Proteomes" id="UP001439008"/>
    </source>
</evidence>
<evidence type="ECO:0000256" key="2">
    <source>
        <dbReference type="ARBA" id="ARBA00009457"/>
    </source>
</evidence>
<dbReference type="Proteomes" id="UP001439008">
    <property type="component" value="Unassembled WGS sequence"/>
</dbReference>
<comment type="subcellular location">
    <subcellularLocation>
        <location evidence="1">Membrane</location>
        <topology evidence="1">Multi-pass membrane protein</topology>
    </subcellularLocation>
</comment>
<evidence type="ECO:0000256" key="3">
    <source>
        <dbReference type="ARBA" id="ARBA00022692"/>
    </source>
</evidence>
<evidence type="ECO:0000313" key="7">
    <source>
        <dbReference type="EMBL" id="MES1922610.1"/>
    </source>
</evidence>
<accession>A0ABV2ASF9</accession>
<protein>
    <submittedName>
        <fullName evidence="7">Uncharacterized protein</fullName>
    </submittedName>
</protein>
<evidence type="ECO:0000256" key="6">
    <source>
        <dbReference type="SAM" id="SignalP"/>
    </source>
</evidence>
<feature type="non-terminal residue" evidence="7">
    <location>
        <position position="173"/>
    </location>
</feature>
<gene>
    <name evidence="7" type="ORF">MHBO_004128</name>
</gene>
<keyword evidence="4" id="KW-1133">Transmembrane helix</keyword>
<comment type="caution">
    <text evidence="7">The sequence shown here is derived from an EMBL/GenBank/DDBJ whole genome shotgun (WGS) entry which is preliminary data.</text>
</comment>